<evidence type="ECO:0000256" key="1">
    <source>
        <dbReference type="ARBA" id="ARBA00023186"/>
    </source>
</evidence>
<keyword evidence="4" id="KW-1185">Reference proteome</keyword>
<evidence type="ECO:0000313" key="3">
    <source>
        <dbReference type="EMBL" id="QVI63053.1"/>
    </source>
</evidence>
<name>A0ABX8D6I0_9CELL</name>
<keyword evidence="1" id="KW-0143">Chaperone</keyword>
<gene>
    <name evidence="3" type="ORF">KG103_03785</name>
</gene>
<evidence type="ECO:0000256" key="2">
    <source>
        <dbReference type="SAM" id="MobiDB-lite"/>
    </source>
</evidence>
<reference evidence="3 4" key="1">
    <citation type="submission" date="2021-05" db="EMBL/GenBank/DDBJ databases">
        <title>Novel species in genus Cellulomonas.</title>
        <authorList>
            <person name="Zhang G."/>
        </authorList>
    </citation>
    <scope>NUCLEOTIDE SEQUENCE [LARGE SCALE GENOMIC DNA]</scope>
    <source>
        <strain evidence="4">zg-ZUI222</strain>
    </source>
</reference>
<accession>A0ABX8D6I0</accession>
<dbReference type="RefSeq" id="WP_207340528.1">
    <property type="nucleotide sequence ID" value="NZ_CP074405.1"/>
</dbReference>
<dbReference type="Proteomes" id="UP000677804">
    <property type="component" value="Chromosome"/>
</dbReference>
<sequence>MTRTRVVVTADGDVEVGGDVARARRLADEHGRVRVALLGPTGPLDARDDVRIEVDVAPGRSLELVELTGAAAHDMAGGRATWLVDVRLGADAVLLWPSLPFLVADGADVLRLTHVDLAPGARVVLRETLVLGRPGERAGRVRSTVRARLAEQPLLAETVVLEPAPALDPLLADGGRRLDTLLLLGARLDLPGALQLEGEGTMLRAVGPPSSDARLAGALTAAVGVASSVPGHGSWAGTRQVRPRPATPGRTRPSEPDRHEVAHRRG</sequence>
<feature type="region of interest" description="Disordered" evidence="2">
    <location>
        <begin position="229"/>
        <end position="266"/>
    </location>
</feature>
<protein>
    <submittedName>
        <fullName evidence="3">Urease accessory protein UreD</fullName>
    </submittedName>
</protein>
<dbReference type="Pfam" id="PF01774">
    <property type="entry name" value="UreD"/>
    <property type="match status" value="1"/>
</dbReference>
<dbReference type="InterPro" id="IPR002669">
    <property type="entry name" value="UreD"/>
</dbReference>
<dbReference type="EMBL" id="CP074405">
    <property type="protein sequence ID" value="QVI63053.1"/>
    <property type="molecule type" value="Genomic_DNA"/>
</dbReference>
<proteinExistence type="predicted"/>
<organism evidence="3 4">
    <name type="scientific">Cellulomonas wangleii</name>
    <dbReference type="NCBI Taxonomy" id="2816956"/>
    <lineage>
        <taxon>Bacteria</taxon>
        <taxon>Bacillati</taxon>
        <taxon>Actinomycetota</taxon>
        <taxon>Actinomycetes</taxon>
        <taxon>Micrococcales</taxon>
        <taxon>Cellulomonadaceae</taxon>
        <taxon>Cellulomonas</taxon>
    </lineage>
</organism>
<evidence type="ECO:0000313" key="4">
    <source>
        <dbReference type="Proteomes" id="UP000677804"/>
    </source>
</evidence>